<evidence type="ECO:0000259" key="8">
    <source>
        <dbReference type="PROSITE" id="PS50923"/>
    </source>
</evidence>
<dbReference type="Gene3D" id="3.10.250.10">
    <property type="entry name" value="SRCR-like domain"/>
    <property type="match status" value="1"/>
</dbReference>
<dbReference type="InterPro" id="IPR036772">
    <property type="entry name" value="SRCR-like_dom_sf"/>
</dbReference>
<dbReference type="InterPro" id="IPR002889">
    <property type="entry name" value="WSC_carb-bd"/>
</dbReference>
<dbReference type="Pfam" id="PF01822">
    <property type="entry name" value="WSC"/>
    <property type="match status" value="1"/>
</dbReference>
<dbReference type="Pfam" id="PF00084">
    <property type="entry name" value="Sushi"/>
    <property type="match status" value="1"/>
</dbReference>
<feature type="transmembrane region" description="Helical" evidence="5">
    <location>
        <begin position="369"/>
        <end position="394"/>
    </location>
</feature>
<keyword evidence="3" id="KW-0768">Sushi</keyword>
<dbReference type="InterPro" id="IPR001190">
    <property type="entry name" value="SRCR"/>
</dbReference>
<evidence type="ECO:0000256" key="2">
    <source>
        <dbReference type="PROSITE-ProRule" id="PRU00196"/>
    </source>
</evidence>
<feature type="domain" description="Sushi" evidence="8">
    <location>
        <begin position="228"/>
        <end position="290"/>
    </location>
</feature>
<feature type="domain" description="SRCR" evidence="7">
    <location>
        <begin position="29"/>
        <end position="130"/>
    </location>
</feature>
<dbReference type="OMA" id="TSARCTH"/>
<dbReference type="SMART" id="SM00032">
    <property type="entry name" value="CCP"/>
    <property type="match status" value="1"/>
</dbReference>
<dbReference type="GeneID" id="105437137"/>
<dbReference type="PROSITE" id="PS51212">
    <property type="entry name" value="WSC"/>
    <property type="match status" value="1"/>
</dbReference>
<feature type="chain" id="PRO_5029474748" evidence="6">
    <location>
        <begin position="26"/>
        <end position="531"/>
    </location>
</feature>
<keyword evidence="5" id="KW-1133">Transmembrane helix</keyword>
<evidence type="ECO:0000256" key="5">
    <source>
        <dbReference type="SAM" id="Phobius"/>
    </source>
</evidence>
<dbReference type="SUPFAM" id="SSF56487">
    <property type="entry name" value="SRCR-like"/>
    <property type="match status" value="1"/>
</dbReference>
<dbReference type="PANTHER" id="PTHR48071:SF28">
    <property type="entry name" value="SRCR DOMAIN-CONTAINING PROTEIN"/>
    <property type="match status" value="1"/>
</dbReference>
<dbReference type="KEGG" id="spu:105437137"/>
<dbReference type="Pfam" id="PF00530">
    <property type="entry name" value="SRCR"/>
    <property type="match status" value="1"/>
</dbReference>
<dbReference type="InterPro" id="IPR000436">
    <property type="entry name" value="Sushi_SCR_CCP_dom"/>
</dbReference>
<sequence>MQRGRIIHCLILVAVIGASTSRVVAITDIRLVDGSSPNEGRLEVYDPAQRWGTVCNTGWDITDTEVVCRELGFQGANSFIFTDSPFGQGSAPILIKNVDCNGNESSLNDCTFDETSARCTHQQDVGIICHKPGYIGCFGDSFERLFQGARLDDSVGMTIDACLGFCRNQNFPFAGLEYASECYCADSDTRYDAQGTFDDLECQYICSGNRLERCGGNRRISVFNTTVGFCDDPGEPEYGTRQGDWFRYGASVTFDCAEGYNLTGNQSVQCLSVDGSPLVDWNADTPVCLEVPPTTTKATEETDITLDVSTDTTAYESTGTAGTMTSAEEVDTTGPPDGSTQATPTIPSTTEGVTPKVGLQGGRWPWPPMAIGFLLGGIILFLLIVVFVICLVVISPRAKAKKEEVKAVRLRNAARHSTAGNSYSPNIVLDRDGRRSVRSNGIQRVEESETYDNGAFLADDASIIGVYGERQRAVENPYATFRTDDTAKKILFADTARKLNQIYVPGSPDMSTVSRGTRRSSSDRYGAQLVV</sequence>
<dbReference type="RefSeq" id="XP_030839492.1">
    <property type="nucleotide sequence ID" value="XM_030983632.1"/>
</dbReference>
<feature type="disulfide bond" evidence="2">
    <location>
        <begin position="55"/>
        <end position="119"/>
    </location>
</feature>
<evidence type="ECO:0000313" key="10">
    <source>
        <dbReference type="EnsemblMetazoa" id="XP_030839492"/>
    </source>
</evidence>
<keyword evidence="5" id="KW-0472">Membrane</keyword>
<feature type="disulfide bond" evidence="2">
    <location>
        <begin position="100"/>
        <end position="110"/>
    </location>
</feature>
<accession>A0A7M7NPE7</accession>
<evidence type="ECO:0000256" key="6">
    <source>
        <dbReference type="SAM" id="SignalP"/>
    </source>
</evidence>
<reference evidence="10" key="2">
    <citation type="submission" date="2021-01" db="UniProtKB">
        <authorList>
            <consortium name="EnsemblMetazoa"/>
        </authorList>
    </citation>
    <scope>IDENTIFICATION</scope>
</reference>
<evidence type="ECO:0000256" key="3">
    <source>
        <dbReference type="PROSITE-ProRule" id="PRU00302"/>
    </source>
</evidence>
<dbReference type="FunFam" id="3.10.250.10:FF:000042">
    <property type="entry name" value="Lysyl oxidase-like 2"/>
    <property type="match status" value="1"/>
</dbReference>
<reference evidence="11" key="1">
    <citation type="submission" date="2015-02" db="EMBL/GenBank/DDBJ databases">
        <title>Genome sequencing for Strongylocentrotus purpuratus.</title>
        <authorList>
            <person name="Murali S."/>
            <person name="Liu Y."/>
            <person name="Vee V."/>
            <person name="English A."/>
            <person name="Wang M."/>
            <person name="Skinner E."/>
            <person name="Han Y."/>
            <person name="Muzny D.M."/>
            <person name="Worley K.C."/>
            <person name="Gibbs R.A."/>
        </authorList>
    </citation>
    <scope>NUCLEOTIDE SEQUENCE</scope>
</reference>
<feature type="disulfide bond" evidence="2">
    <location>
        <begin position="68"/>
        <end position="129"/>
    </location>
</feature>
<dbReference type="AlphaFoldDB" id="A0A7M7NPE7"/>
<evidence type="ECO:0000259" key="9">
    <source>
        <dbReference type="PROSITE" id="PS51212"/>
    </source>
</evidence>
<dbReference type="InParanoid" id="A0A7M7NPE7"/>
<dbReference type="Gene3D" id="2.10.70.10">
    <property type="entry name" value="Complement Module, domain 1"/>
    <property type="match status" value="1"/>
</dbReference>
<dbReference type="CDD" id="cd00033">
    <property type="entry name" value="CCP"/>
    <property type="match status" value="1"/>
</dbReference>
<dbReference type="PRINTS" id="PR00258">
    <property type="entry name" value="SPERACTRCPTR"/>
</dbReference>
<feature type="domain" description="WSC" evidence="9">
    <location>
        <begin position="131"/>
        <end position="226"/>
    </location>
</feature>
<keyword evidence="1 2" id="KW-1015">Disulfide bond</keyword>
<keyword evidence="5" id="KW-0812">Transmembrane</keyword>
<dbReference type="SMART" id="SM00202">
    <property type="entry name" value="SR"/>
    <property type="match status" value="1"/>
</dbReference>
<feature type="region of interest" description="Disordered" evidence="4">
    <location>
        <begin position="315"/>
        <end position="354"/>
    </location>
</feature>
<dbReference type="OrthoDB" id="9986744at2759"/>
<dbReference type="GO" id="GO:0016020">
    <property type="term" value="C:membrane"/>
    <property type="evidence" value="ECO:0007669"/>
    <property type="project" value="InterPro"/>
</dbReference>
<feature type="compositionally biased region" description="Polar residues" evidence="4">
    <location>
        <begin position="338"/>
        <end position="352"/>
    </location>
</feature>
<comment type="caution">
    <text evidence="3">Lacks conserved residue(s) required for the propagation of feature annotation.</text>
</comment>
<dbReference type="SUPFAM" id="SSF57535">
    <property type="entry name" value="Complement control module/SCR domain"/>
    <property type="match status" value="1"/>
</dbReference>
<dbReference type="PROSITE" id="PS50923">
    <property type="entry name" value="SUSHI"/>
    <property type="match status" value="1"/>
</dbReference>
<evidence type="ECO:0000256" key="4">
    <source>
        <dbReference type="SAM" id="MobiDB-lite"/>
    </source>
</evidence>
<dbReference type="Proteomes" id="UP000007110">
    <property type="component" value="Unassembled WGS sequence"/>
</dbReference>
<keyword evidence="6" id="KW-0732">Signal</keyword>
<evidence type="ECO:0000259" key="7">
    <source>
        <dbReference type="PROSITE" id="PS50287"/>
    </source>
</evidence>
<dbReference type="PANTHER" id="PTHR48071">
    <property type="entry name" value="SRCR DOMAIN-CONTAINING PROTEIN"/>
    <property type="match status" value="1"/>
</dbReference>
<dbReference type="InterPro" id="IPR035976">
    <property type="entry name" value="Sushi/SCR/CCP_sf"/>
</dbReference>
<name>A0A7M7NPE7_STRPU</name>
<feature type="region of interest" description="Disordered" evidence="4">
    <location>
        <begin position="506"/>
        <end position="525"/>
    </location>
</feature>
<feature type="signal peptide" evidence="6">
    <location>
        <begin position="1"/>
        <end position="25"/>
    </location>
</feature>
<dbReference type="SMART" id="SM00321">
    <property type="entry name" value="WSC"/>
    <property type="match status" value="1"/>
</dbReference>
<proteinExistence type="predicted"/>
<dbReference type="PROSITE" id="PS50287">
    <property type="entry name" value="SRCR_2"/>
    <property type="match status" value="1"/>
</dbReference>
<protein>
    <submittedName>
        <fullName evidence="10">Uncharacterized protein</fullName>
    </submittedName>
</protein>
<dbReference type="EnsemblMetazoa" id="XM_030983632">
    <property type="protein sequence ID" value="XP_030839492"/>
    <property type="gene ID" value="LOC105437137"/>
</dbReference>
<evidence type="ECO:0000313" key="11">
    <source>
        <dbReference type="Proteomes" id="UP000007110"/>
    </source>
</evidence>
<organism evidence="10 11">
    <name type="scientific">Strongylocentrotus purpuratus</name>
    <name type="common">Purple sea urchin</name>
    <dbReference type="NCBI Taxonomy" id="7668"/>
    <lineage>
        <taxon>Eukaryota</taxon>
        <taxon>Metazoa</taxon>
        <taxon>Echinodermata</taxon>
        <taxon>Eleutherozoa</taxon>
        <taxon>Echinozoa</taxon>
        <taxon>Echinoidea</taxon>
        <taxon>Euechinoidea</taxon>
        <taxon>Echinacea</taxon>
        <taxon>Camarodonta</taxon>
        <taxon>Echinidea</taxon>
        <taxon>Strongylocentrotidae</taxon>
        <taxon>Strongylocentrotus</taxon>
    </lineage>
</organism>
<feature type="compositionally biased region" description="Polar residues" evidence="4">
    <location>
        <begin position="315"/>
        <end position="326"/>
    </location>
</feature>
<evidence type="ECO:0000256" key="1">
    <source>
        <dbReference type="ARBA" id="ARBA00023157"/>
    </source>
</evidence>
<keyword evidence="11" id="KW-1185">Reference proteome</keyword>